<sequence>MVLVRRKDNRKGNESDNLDAISSNKGVRSMNATMTGRFAADMRVRVGGYGRPDQTWGVDHPWHKTGEANLFQMISAKDKMEDGTLAKEEKPEGHGLSRASLKRKKKQQKRGIVPQTTTPKEEEKQEENEVKEAAPKKKSLFDDSDDDEPEEKPTAKKAKVEAKKKNETKQPEADKPAKKDNKTDAKKKPAAKKETKKSTADSNLNKREKKKADQDKLAALEDLKMLVTEEPKSFVASIEERNALATDYESKLGVDITTPSGLQLRDITIGRGKLPLPGQMLTVRYRGTLGKGGAIFGKGMLTMKFGEGAVIPGWEEGMATMRASGKRHLTIPADLAYGSAGKGDKIPPNSTLFFDVELVRIGLRQRDAIGDEDIPLPSSFVRKRMEKKTKDNNDNTEKKSSDKKKPKRIKY</sequence>
<comment type="catalytic activity">
    <reaction evidence="1 5">
        <text>[protein]-peptidylproline (omega=180) = [protein]-peptidylproline (omega=0)</text>
        <dbReference type="Rhea" id="RHEA:16237"/>
        <dbReference type="Rhea" id="RHEA-COMP:10747"/>
        <dbReference type="Rhea" id="RHEA-COMP:10748"/>
        <dbReference type="ChEBI" id="CHEBI:83833"/>
        <dbReference type="ChEBI" id="CHEBI:83834"/>
        <dbReference type="EC" id="5.2.1.8"/>
    </reaction>
</comment>
<accession>A0A1W0A229</accession>
<dbReference type="InterPro" id="IPR001179">
    <property type="entry name" value="PPIase_FKBP_dom"/>
</dbReference>
<dbReference type="PROSITE" id="PS50059">
    <property type="entry name" value="FKBP_PPIASE"/>
    <property type="match status" value="1"/>
</dbReference>
<feature type="compositionally biased region" description="Basic and acidic residues" evidence="6">
    <location>
        <begin position="151"/>
        <end position="214"/>
    </location>
</feature>
<dbReference type="InterPro" id="IPR046357">
    <property type="entry name" value="PPIase_dom_sf"/>
</dbReference>
<dbReference type="PANTHER" id="PTHR43811">
    <property type="entry name" value="FKBP-TYPE PEPTIDYL-PROLYL CIS-TRANS ISOMERASE FKPA"/>
    <property type="match status" value="1"/>
</dbReference>
<dbReference type="PANTHER" id="PTHR43811:SF19">
    <property type="entry name" value="39 KDA FK506-BINDING NUCLEAR PROTEIN"/>
    <property type="match status" value="1"/>
</dbReference>
<dbReference type="GO" id="GO:0003755">
    <property type="term" value="F:peptidyl-prolyl cis-trans isomerase activity"/>
    <property type="evidence" value="ECO:0007669"/>
    <property type="project" value="UniProtKB-KW"/>
</dbReference>
<dbReference type="Pfam" id="PF00254">
    <property type="entry name" value="FKBP_C"/>
    <property type="match status" value="1"/>
</dbReference>
<dbReference type="EC" id="5.2.1.8" evidence="2 5"/>
<name>A0A1W0A229_9STRA</name>
<feature type="compositionally biased region" description="Basic residues" evidence="6">
    <location>
        <begin position="100"/>
        <end position="109"/>
    </location>
</feature>
<dbReference type="AlphaFoldDB" id="A0A1W0A229"/>
<evidence type="ECO:0000313" key="8">
    <source>
        <dbReference type="EMBL" id="OQS04333.1"/>
    </source>
</evidence>
<feature type="compositionally biased region" description="Basic and acidic residues" evidence="6">
    <location>
        <begin position="388"/>
        <end position="400"/>
    </location>
</feature>
<gene>
    <name evidence="8" type="ORF">THRCLA_03418</name>
</gene>
<dbReference type="Proteomes" id="UP000243217">
    <property type="component" value="Unassembled WGS sequence"/>
</dbReference>
<feature type="region of interest" description="Disordered" evidence="6">
    <location>
        <begin position="373"/>
        <end position="411"/>
    </location>
</feature>
<evidence type="ECO:0000313" key="9">
    <source>
        <dbReference type="Proteomes" id="UP000243217"/>
    </source>
</evidence>
<evidence type="ECO:0000256" key="4">
    <source>
        <dbReference type="ARBA" id="ARBA00023235"/>
    </source>
</evidence>
<evidence type="ECO:0000256" key="3">
    <source>
        <dbReference type="ARBA" id="ARBA00023110"/>
    </source>
</evidence>
<organism evidence="8 9">
    <name type="scientific">Thraustotheca clavata</name>
    <dbReference type="NCBI Taxonomy" id="74557"/>
    <lineage>
        <taxon>Eukaryota</taxon>
        <taxon>Sar</taxon>
        <taxon>Stramenopiles</taxon>
        <taxon>Oomycota</taxon>
        <taxon>Saprolegniomycetes</taxon>
        <taxon>Saprolegniales</taxon>
        <taxon>Achlyaceae</taxon>
        <taxon>Thraustotheca</taxon>
    </lineage>
</organism>
<evidence type="ECO:0000256" key="6">
    <source>
        <dbReference type="SAM" id="MobiDB-lite"/>
    </source>
</evidence>
<feature type="region of interest" description="Disordered" evidence="6">
    <location>
        <begin position="81"/>
        <end position="214"/>
    </location>
</feature>
<keyword evidence="9" id="KW-1185">Reference proteome</keyword>
<dbReference type="STRING" id="74557.A0A1W0A229"/>
<feature type="compositionally biased region" description="Basic residues" evidence="6">
    <location>
        <begin position="401"/>
        <end position="411"/>
    </location>
</feature>
<feature type="domain" description="PPIase FKBP-type" evidence="7">
    <location>
        <begin position="278"/>
        <end position="362"/>
    </location>
</feature>
<dbReference type="SUPFAM" id="SSF54534">
    <property type="entry name" value="FKBP-like"/>
    <property type="match status" value="1"/>
</dbReference>
<feature type="region of interest" description="Disordered" evidence="6">
    <location>
        <begin position="1"/>
        <end position="21"/>
    </location>
</feature>
<evidence type="ECO:0000256" key="2">
    <source>
        <dbReference type="ARBA" id="ARBA00013194"/>
    </source>
</evidence>
<keyword evidence="3 5" id="KW-0697">Rotamase</keyword>
<feature type="compositionally biased region" description="Basic and acidic residues" evidence="6">
    <location>
        <begin position="119"/>
        <end position="141"/>
    </location>
</feature>
<dbReference type="OrthoDB" id="77911at2759"/>
<protein>
    <recommendedName>
        <fullName evidence="2 5">peptidylprolyl isomerase</fullName>
        <ecNumber evidence="2 5">5.2.1.8</ecNumber>
    </recommendedName>
</protein>
<proteinExistence type="predicted"/>
<comment type="caution">
    <text evidence="8">The sequence shown here is derived from an EMBL/GenBank/DDBJ whole genome shotgun (WGS) entry which is preliminary data.</text>
</comment>
<feature type="compositionally biased region" description="Basic and acidic residues" evidence="6">
    <location>
        <begin position="81"/>
        <end position="95"/>
    </location>
</feature>
<reference evidence="8 9" key="1">
    <citation type="journal article" date="2014" name="Genome Biol. Evol.">
        <title>The secreted proteins of Achlya hypogyna and Thraustotheca clavata identify the ancestral oomycete secretome and reveal gene acquisitions by horizontal gene transfer.</title>
        <authorList>
            <person name="Misner I."/>
            <person name="Blouin N."/>
            <person name="Leonard G."/>
            <person name="Richards T.A."/>
            <person name="Lane C.E."/>
        </authorList>
    </citation>
    <scope>NUCLEOTIDE SEQUENCE [LARGE SCALE GENOMIC DNA]</scope>
    <source>
        <strain evidence="8 9">ATCC 34112</strain>
    </source>
</reference>
<evidence type="ECO:0000256" key="5">
    <source>
        <dbReference type="PROSITE-ProRule" id="PRU00277"/>
    </source>
</evidence>
<evidence type="ECO:0000259" key="7">
    <source>
        <dbReference type="PROSITE" id="PS50059"/>
    </source>
</evidence>
<dbReference type="Gene3D" id="3.10.50.40">
    <property type="match status" value="1"/>
</dbReference>
<dbReference type="EMBL" id="JNBS01000634">
    <property type="protein sequence ID" value="OQS04333.1"/>
    <property type="molecule type" value="Genomic_DNA"/>
</dbReference>
<keyword evidence="4 5" id="KW-0413">Isomerase</keyword>
<evidence type="ECO:0000256" key="1">
    <source>
        <dbReference type="ARBA" id="ARBA00000971"/>
    </source>
</evidence>